<name>A0A1Y5PP68_9SPHN</name>
<dbReference type="InterPro" id="IPR029058">
    <property type="entry name" value="AB_hydrolase_fold"/>
</dbReference>
<dbReference type="AlphaFoldDB" id="A0A1Y5PP68"/>
<reference evidence="1" key="1">
    <citation type="submission" date="2016-03" db="EMBL/GenBank/DDBJ databases">
        <authorList>
            <person name="Ploux O."/>
        </authorList>
    </citation>
    <scope>NUCLEOTIDE SEQUENCE</scope>
    <source>
        <strain evidence="1">UC10</strain>
    </source>
</reference>
<dbReference type="KEGG" id="sphu:SPPYR_0678"/>
<dbReference type="Gene3D" id="3.40.50.1820">
    <property type="entry name" value="alpha/beta hydrolase"/>
    <property type="match status" value="1"/>
</dbReference>
<accession>A0A1Y5PP68</accession>
<evidence type="ECO:0000313" key="1">
    <source>
        <dbReference type="EMBL" id="SBV31798.1"/>
    </source>
</evidence>
<sequence>MPRRTIVEIDIPAVGMSETQSGITRMKPRILGALVEPDAPTGVAALIAHPTNNFLGHPLLSPLAERGIAALGLNTRFMNNDATLIMEKAIQDIGAGVRWLRERGYEQVHLVGFSGGAALACFYQAQAEKLTIVETPAGDAVSLSAGDLPPADSLSLIAAHLGRSRLLQDWIDPSLTDESDAASRDPSLDMYDAVNGPPYSDEFLERYRSAQSARRDRIEAWAKARLGLLRINNPSADEAFVVHRTFADPRFMDLSLDPNGRHAGGIWGNARDVNYAANAIGRYTSLTAFLSQWAGCSNADGPTNVMRTSIPVQYIELGGDASTFPSTTRIWREAIESRGNATSSFHAIDDADHYLKRPEHLREAADMLAAAFSA</sequence>
<proteinExistence type="predicted"/>
<protein>
    <recommendedName>
        <fullName evidence="2">Alpha/beta hydrolase</fullName>
    </recommendedName>
</protein>
<organism evidence="1">
    <name type="scientific">uncultured Sphingopyxis sp</name>
    <dbReference type="NCBI Taxonomy" id="310581"/>
    <lineage>
        <taxon>Bacteria</taxon>
        <taxon>Pseudomonadati</taxon>
        <taxon>Pseudomonadota</taxon>
        <taxon>Alphaproteobacteria</taxon>
        <taxon>Sphingomonadales</taxon>
        <taxon>Sphingomonadaceae</taxon>
        <taxon>Sphingopyxis</taxon>
        <taxon>environmental samples</taxon>
    </lineage>
</organism>
<dbReference type="EMBL" id="LT598653">
    <property type="protein sequence ID" value="SBV31798.1"/>
    <property type="molecule type" value="Genomic_DNA"/>
</dbReference>
<dbReference type="SUPFAM" id="SSF53474">
    <property type="entry name" value="alpha/beta-Hydrolases"/>
    <property type="match status" value="1"/>
</dbReference>
<dbReference type="RefSeq" id="WP_295323700.1">
    <property type="nucleotide sequence ID" value="NZ_LT598653.1"/>
</dbReference>
<gene>
    <name evidence="1" type="ORF">SPPYR_0678</name>
</gene>
<evidence type="ECO:0008006" key="2">
    <source>
        <dbReference type="Google" id="ProtNLM"/>
    </source>
</evidence>